<feature type="compositionally biased region" description="Low complexity" evidence="1">
    <location>
        <begin position="93"/>
        <end position="118"/>
    </location>
</feature>
<organism evidence="4 5">
    <name type="scientific">Aromatoleum diolicum</name>
    <dbReference type="NCBI Taxonomy" id="75796"/>
    <lineage>
        <taxon>Bacteria</taxon>
        <taxon>Pseudomonadati</taxon>
        <taxon>Pseudomonadota</taxon>
        <taxon>Betaproteobacteria</taxon>
        <taxon>Rhodocyclales</taxon>
        <taxon>Rhodocyclaceae</taxon>
        <taxon>Aromatoleum</taxon>
    </lineage>
</organism>
<feature type="domain" description="SPOR" evidence="3">
    <location>
        <begin position="164"/>
        <end position="238"/>
    </location>
</feature>
<evidence type="ECO:0000256" key="1">
    <source>
        <dbReference type="SAM" id="MobiDB-lite"/>
    </source>
</evidence>
<comment type="caution">
    <text evidence="4">The sequence shown here is derived from an EMBL/GenBank/DDBJ whole genome shotgun (WGS) entry which is preliminary data.</text>
</comment>
<dbReference type="RefSeq" id="WP_169259957.1">
    <property type="nucleotide sequence ID" value="NZ_WTVQ01000011.1"/>
</dbReference>
<dbReference type="SUPFAM" id="SSF110997">
    <property type="entry name" value="Sporulation related repeat"/>
    <property type="match status" value="1"/>
</dbReference>
<gene>
    <name evidence="4" type="ORF">GPA25_08545</name>
</gene>
<keyword evidence="2" id="KW-1133">Transmembrane helix</keyword>
<dbReference type="PANTHER" id="PTHR38687">
    <property type="entry name" value="CELL DIVISION PROTEIN DEDD-RELATED"/>
    <property type="match status" value="1"/>
</dbReference>
<feature type="transmembrane region" description="Helical" evidence="2">
    <location>
        <begin position="17"/>
        <end position="35"/>
    </location>
</feature>
<evidence type="ECO:0000313" key="5">
    <source>
        <dbReference type="Proteomes" id="UP000648984"/>
    </source>
</evidence>
<sequence>MTDSDNVELKKRSRRRLVGAAALALIAAIVLPMVMDQEPGSPAQDIQVTIPDREADSALARPIASRPTQSPEPQLAPPPEEQSPGPVPPEAPVRPATAPAADGPASSRTAASAAVTSSMQKPSEKSPEPVGKAVVPPLPVVGAGKDAARAQAILEGKAVAQSAVPASESFVVQVGAFSDIGKAASIAADLKKRGFTAYTEKVGAVTRVRVGPFRGREDAEKVAQRVRASGMNGSVMAR</sequence>
<feature type="compositionally biased region" description="Pro residues" evidence="1">
    <location>
        <begin position="74"/>
        <end position="92"/>
    </location>
</feature>
<keyword evidence="2" id="KW-0472">Membrane</keyword>
<reference evidence="4 5" key="1">
    <citation type="submission" date="2019-12" db="EMBL/GenBank/DDBJ databases">
        <title>Comparative genomics gives insights into the taxonomy of the Azoarcus-Aromatoleum group and reveals separate origins of nif in the plant-associated Azoarcus and non-plant-associated Aromatoleum sub-groups.</title>
        <authorList>
            <person name="Lafos M."/>
            <person name="Maluk M."/>
            <person name="Batista M."/>
            <person name="Junghare M."/>
            <person name="Carmona M."/>
            <person name="Faoro H."/>
            <person name="Cruz L.M."/>
            <person name="Battistoni F."/>
            <person name="De Souza E."/>
            <person name="Pedrosa F."/>
            <person name="Chen W.-M."/>
            <person name="Poole P.S."/>
            <person name="Dixon R.A."/>
            <person name="James E.K."/>
        </authorList>
    </citation>
    <scope>NUCLEOTIDE SEQUENCE [LARGE SCALE GENOMIC DNA]</scope>
    <source>
        <strain evidence="4 5">22Lin</strain>
    </source>
</reference>
<dbReference type="Proteomes" id="UP000648984">
    <property type="component" value="Unassembled WGS sequence"/>
</dbReference>
<evidence type="ECO:0000259" key="3">
    <source>
        <dbReference type="PROSITE" id="PS51724"/>
    </source>
</evidence>
<dbReference type="PANTHER" id="PTHR38687:SF1">
    <property type="entry name" value="CELL DIVISION PROTEIN DEDD"/>
    <property type="match status" value="1"/>
</dbReference>
<protein>
    <submittedName>
        <fullName evidence="4">SPOR domain-containing protein</fullName>
    </submittedName>
</protein>
<accession>A0ABX1Q8W1</accession>
<feature type="region of interest" description="Disordered" evidence="1">
    <location>
        <begin position="37"/>
        <end position="133"/>
    </location>
</feature>
<keyword evidence="2" id="KW-0812">Transmembrane</keyword>
<dbReference type="InterPro" id="IPR036680">
    <property type="entry name" value="SPOR-like_sf"/>
</dbReference>
<dbReference type="Gene3D" id="3.30.70.1070">
    <property type="entry name" value="Sporulation related repeat"/>
    <property type="match status" value="1"/>
</dbReference>
<dbReference type="InterPro" id="IPR007730">
    <property type="entry name" value="SPOR-like_dom"/>
</dbReference>
<dbReference type="Pfam" id="PF05036">
    <property type="entry name" value="SPOR"/>
    <property type="match status" value="1"/>
</dbReference>
<keyword evidence="5" id="KW-1185">Reference proteome</keyword>
<name>A0ABX1Q8W1_9RHOO</name>
<dbReference type="InterPro" id="IPR052521">
    <property type="entry name" value="Cell_div_SPOR-domain"/>
</dbReference>
<proteinExistence type="predicted"/>
<evidence type="ECO:0000256" key="2">
    <source>
        <dbReference type="SAM" id="Phobius"/>
    </source>
</evidence>
<dbReference type="PROSITE" id="PS51724">
    <property type="entry name" value="SPOR"/>
    <property type="match status" value="1"/>
</dbReference>
<evidence type="ECO:0000313" key="4">
    <source>
        <dbReference type="EMBL" id="NMG74809.1"/>
    </source>
</evidence>
<dbReference type="EMBL" id="WTVQ01000011">
    <property type="protein sequence ID" value="NMG74809.1"/>
    <property type="molecule type" value="Genomic_DNA"/>
</dbReference>